<reference evidence="2" key="2">
    <citation type="submission" date="2016-01" db="EMBL/GenBank/DDBJ databases">
        <title>Complete genome sequence of Agromyces aureus AR33T and comparison with related organisms.</title>
        <authorList>
            <person name="Corretto E."/>
            <person name="Antonielli L."/>
            <person name="Sessitsch A."/>
            <person name="Brader G."/>
        </authorList>
    </citation>
    <scope>NUCLEOTIDE SEQUENCE [LARGE SCALE GENOMIC DNA]</scope>
    <source>
        <strain evidence="2">AR33</strain>
    </source>
</reference>
<name>A0A191WGE2_9MICO</name>
<gene>
    <name evidence="1" type="ORF">ATC03_12205</name>
</gene>
<sequence>MHGLALGEAFSFDSLVEVIEKRRGRSIRIVELEELGHEASLCALLVELEAEDLIFHAPTESQLHRQQFVLHEIAHLILGHIDGEELRVPDFLLPDIPPATRRRLLRRQNLNDPHEVAAESLADHLAAAIRLSVTHDSRFVEIFG</sequence>
<accession>A0A191WGE2</accession>
<evidence type="ECO:0000313" key="2">
    <source>
        <dbReference type="Proteomes" id="UP000078437"/>
    </source>
</evidence>
<protein>
    <recommendedName>
        <fullName evidence="3">IrrE N-terminal-like domain-containing protein</fullName>
    </recommendedName>
</protein>
<dbReference type="Proteomes" id="UP000078437">
    <property type="component" value="Chromosome"/>
</dbReference>
<organism evidence="1 2">
    <name type="scientific">Agromyces aureus</name>
    <dbReference type="NCBI Taxonomy" id="453304"/>
    <lineage>
        <taxon>Bacteria</taxon>
        <taxon>Bacillati</taxon>
        <taxon>Actinomycetota</taxon>
        <taxon>Actinomycetes</taxon>
        <taxon>Micrococcales</taxon>
        <taxon>Microbacteriaceae</taxon>
        <taxon>Agromyces</taxon>
    </lineage>
</organism>
<proteinExistence type="predicted"/>
<dbReference type="AlphaFoldDB" id="A0A191WGE2"/>
<reference evidence="1 2" key="1">
    <citation type="journal article" date="2016" name="Int. J. Syst. Evol. Microbiol.">
        <title>Agromyces aureus sp. nov., isolated from the rhizosphere of Salix caprea L. grown in a heavy-metal-contaminated soil.</title>
        <authorList>
            <person name="Corretto E."/>
            <person name="Antonielli L."/>
            <person name="Sessitsch A."/>
            <person name="Compant S."/>
            <person name="Gorfer M."/>
            <person name="Kuffner M."/>
            <person name="Brader G."/>
        </authorList>
    </citation>
    <scope>NUCLEOTIDE SEQUENCE [LARGE SCALE GENOMIC DNA]</scope>
    <source>
        <strain evidence="1 2">AR33</strain>
    </source>
</reference>
<dbReference type="STRING" id="453304.ATC03_12205"/>
<keyword evidence="2" id="KW-1185">Reference proteome</keyword>
<evidence type="ECO:0008006" key="3">
    <source>
        <dbReference type="Google" id="ProtNLM"/>
    </source>
</evidence>
<dbReference type="EMBL" id="CP013979">
    <property type="protein sequence ID" value="ANJ27365.1"/>
    <property type="molecule type" value="Genomic_DNA"/>
</dbReference>
<evidence type="ECO:0000313" key="1">
    <source>
        <dbReference type="EMBL" id="ANJ27365.1"/>
    </source>
</evidence>
<dbReference type="OrthoDB" id="4144896at2"/>
<dbReference type="KEGG" id="agy:ATC03_12205"/>